<accession>A0A3E4QPN6</accession>
<evidence type="ECO:0000313" key="3">
    <source>
        <dbReference type="Proteomes" id="UP000260943"/>
    </source>
</evidence>
<dbReference type="AlphaFoldDB" id="A0A3E4QPN6"/>
<organism evidence="2 3">
    <name type="scientific">Collinsella tanakaei</name>
    <dbReference type="NCBI Taxonomy" id="626935"/>
    <lineage>
        <taxon>Bacteria</taxon>
        <taxon>Bacillati</taxon>
        <taxon>Actinomycetota</taxon>
        <taxon>Coriobacteriia</taxon>
        <taxon>Coriobacteriales</taxon>
        <taxon>Coriobacteriaceae</taxon>
        <taxon>Collinsella</taxon>
    </lineage>
</organism>
<dbReference type="SUPFAM" id="SSF142433">
    <property type="entry name" value="CinA-like"/>
    <property type="match status" value="1"/>
</dbReference>
<dbReference type="Pfam" id="PF02464">
    <property type="entry name" value="CinA"/>
    <property type="match status" value="1"/>
</dbReference>
<gene>
    <name evidence="2" type="ORF">DXC81_09115</name>
</gene>
<protein>
    <submittedName>
        <fullName evidence="2">CinA family protein</fullName>
    </submittedName>
</protein>
<dbReference type="RefSeq" id="WP_117680106.1">
    <property type="nucleotide sequence ID" value="NZ_CAJJKC010000002.1"/>
</dbReference>
<reference evidence="2 3" key="1">
    <citation type="submission" date="2018-08" db="EMBL/GenBank/DDBJ databases">
        <title>A genome reference for cultivated species of the human gut microbiota.</title>
        <authorList>
            <person name="Zou Y."/>
            <person name="Xue W."/>
            <person name="Luo G."/>
        </authorList>
    </citation>
    <scope>NUCLEOTIDE SEQUENCE [LARGE SCALE GENOMIC DNA]</scope>
    <source>
        <strain evidence="2 3">TF08-14</strain>
    </source>
</reference>
<comment type="caution">
    <text evidence="2">The sequence shown here is derived from an EMBL/GenBank/DDBJ whole genome shotgun (WGS) entry which is preliminary data.</text>
</comment>
<dbReference type="EMBL" id="QSRJ01000011">
    <property type="protein sequence ID" value="RGL08259.1"/>
    <property type="molecule type" value="Genomic_DNA"/>
</dbReference>
<dbReference type="NCBIfam" id="TIGR00199">
    <property type="entry name" value="PncC_domain"/>
    <property type="match status" value="1"/>
</dbReference>
<dbReference type="Proteomes" id="UP000260943">
    <property type="component" value="Unassembled WGS sequence"/>
</dbReference>
<feature type="domain" description="CinA C-terminal" evidence="1">
    <location>
        <begin position="10"/>
        <end position="158"/>
    </location>
</feature>
<name>A0A3E4QPN6_9ACTN</name>
<dbReference type="InterPro" id="IPR008136">
    <property type="entry name" value="CinA_C"/>
</dbReference>
<sequence length="165" mass="17165">MELEQDIYALCQKLVETCAAKGLTVSTAESCTAGLVAAHIADVSGASACLKGGAVTYCDEAKQALLGVSPSTLHSFTAVSRQTALEMATGSRQVYASDIAVSTTGYAGPGGGTEEDPAGTVYIGIASKHGHQAWRCSFAGDRQRVRLEAVRFALDQLLCESMELS</sequence>
<evidence type="ECO:0000259" key="1">
    <source>
        <dbReference type="Pfam" id="PF02464"/>
    </source>
</evidence>
<dbReference type="Gene3D" id="3.90.950.20">
    <property type="entry name" value="CinA-like"/>
    <property type="match status" value="1"/>
</dbReference>
<evidence type="ECO:0000313" key="2">
    <source>
        <dbReference type="EMBL" id="RGL08259.1"/>
    </source>
</evidence>
<proteinExistence type="predicted"/>
<dbReference type="InterPro" id="IPR036653">
    <property type="entry name" value="CinA-like_C"/>
</dbReference>